<dbReference type="RefSeq" id="WP_169604138.1">
    <property type="nucleotide sequence ID" value="NZ_CP046565.1"/>
</dbReference>
<name>A0A858QAL3_9GAMM</name>
<reference evidence="2" key="1">
    <citation type="submission" date="2019-12" db="EMBL/GenBank/DDBJ databases">
        <authorList>
            <person name="Awala S.I."/>
            <person name="Rhee S.K."/>
        </authorList>
    </citation>
    <scope>NUCLEOTIDE SEQUENCE [LARGE SCALE GENOMIC DNA]</scope>
    <source>
        <strain evidence="2">IM1</strain>
    </source>
</reference>
<proteinExistence type="predicted"/>
<evidence type="ECO:0000313" key="1">
    <source>
        <dbReference type="EMBL" id="QJD30863.1"/>
    </source>
</evidence>
<evidence type="ECO:0000313" key="2">
    <source>
        <dbReference type="Proteomes" id="UP000503004"/>
    </source>
</evidence>
<gene>
    <name evidence="1" type="ORF">GNH96_13395</name>
</gene>
<accession>A0A858QAL3</accession>
<organism evidence="1 2">
    <name type="scientific">Methylococcus geothermalis</name>
    <dbReference type="NCBI Taxonomy" id="2681310"/>
    <lineage>
        <taxon>Bacteria</taxon>
        <taxon>Pseudomonadati</taxon>
        <taxon>Pseudomonadota</taxon>
        <taxon>Gammaproteobacteria</taxon>
        <taxon>Methylococcales</taxon>
        <taxon>Methylococcaceae</taxon>
        <taxon>Methylococcus</taxon>
    </lineage>
</organism>
<protein>
    <submittedName>
        <fullName evidence="1">Uncharacterized protein</fullName>
    </submittedName>
</protein>
<dbReference type="AlphaFoldDB" id="A0A858QAL3"/>
<dbReference type="KEGG" id="metu:GNH96_13395"/>
<dbReference type="Proteomes" id="UP000503004">
    <property type="component" value="Chromosome"/>
</dbReference>
<dbReference type="EMBL" id="CP046565">
    <property type="protein sequence ID" value="QJD30863.1"/>
    <property type="molecule type" value="Genomic_DNA"/>
</dbReference>
<sequence length="45" mass="4958">MPIPASRFALAALDRMAEQRVRDGWILRHSGFRGLADIGARIPPA</sequence>
<keyword evidence="2" id="KW-1185">Reference proteome</keyword>